<name>A0A4Q9L018_9MICR</name>
<feature type="chain" id="PRO_5020591148" evidence="2">
    <location>
        <begin position="21"/>
        <end position="651"/>
    </location>
</feature>
<reference evidence="3 4" key="1">
    <citation type="submission" date="2017-12" db="EMBL/GenBank/DDBJ databases">
        <authorList>
            <person name="Pombert J.-F."/>
            <person name="Haag K.L."/>
            <person name="Ebert D."/>
        </authorList>
    </citation>
    <scope>NUCLEOTIDE SEQUENCE [LARGE SCALE GENOMIC DNA]</scope>
    <source>
        <strain evidence="3">IL-BN-2</strain>
    </source>
</reference>
<evidence type="ECO:0000313" key="3">
    <source>
        <dbReference type="EMBL" id="TBU00657.1"/>
    </source>
</evidence>
<keyword evidence="2" id="KW-0732">Signal</keyword>
<dbReference type="VEuPathDB" id="MicrosporidiaDB:CWI39_1613p0010"/>
<evidence type="ECO:0000256" key="2">
    <source>
        <dbReference type="SAM" id="SignalP"/>
    </source>
</evidence>
<dbReference type="EMBL" id="PIXR01001613">
    <property type="protein sequence ID" value="TBU00657.1"/>
    <property type="molecule type" value="Genomic_DNA"/>
</dbReference>
<evidence type="ECO:0000313" key="4">
    <source>
        <dbReference type="Proteomes" id="UP000293045"/>
    </source>
</evidence>
<dbReference type="AlphaFoldDB" id="A0A4Q9L018"/>
<sequence>MKSLFKYIFYVFVYIFAVASNETNSTLNYITDDKRDHPCKAIASHKTQSLEFNDFNSISESGSVMMLNHDLIDDLSTSSQTSFYQLPDSEFPDIFLDFSNLNGFEDFQVFSLQDKSNSGEHTITNASLYTTDCVSSTFSGSPQSTSHKFTQKMLSSDNRVIKKNIPRPGGSKDRKKSQKGQRQIEKSIGSQSNFATRHKHKPVYAHKKTPSNTSMQKVSRKHVKINQHTSIENSHIDPVRLESVRQGNFNKELKFAELFKSRVIRWIEFEHEKIGCVNYNFFLSKIPDLYSEIDCGFGMGIISNTIFEKSMKDLMHGNYTKIISEKIEQYNSTAIETEETLNEILFFANNLINFEEKCLPGLSSKEILFEQKITEIMKTIKDHKNLGVFYELLKFANYYYENLDNYVEKNYALHIYFLLSIISRQLKFFDGFKTLQYKNCLFPKRKCVKNPSLVDYANKFFVQKLFSRVLIGMKDGVPRASFYIVYLSLDLPSYAHHNNYFSNHRSFFKFYLRVLISSVLHEEFKPQNTTLNELISLAFDLFIVKPECKTKFINILRGLTNVKSIGSSLIKRNMKLIKEYCQKTIRGVSIQEITPWLENEKYSVSFNDIFVSEMNLSWYLMQNYANNNFEADNEADRWKSIDRTFPRFYCR</sequence>
<protein>
    <submittedName>
        <fullName evidence="3">Uncharacterized protein</fullName>
    </submittedName>
</protein>
<accession>A0A4Q9L018</accession>
<feature type="region of interest" description="Disordered" evidence="1">
    <location>
        <begin position="138"/>
        <end position="219"/>
    </location>
</feature>
<gene>
    <name evidence="3" type="ORF">CWI39_1613p0010</name>
</gene>
<proteinExistence type="predicted"/>
<evidence type="ECO:0000256" key="1">
    <source>
        <dbReference type="SAM" id="MobiDB-lite"/>
    </source>
</evidence>
<comment type="caution">
    <text evidence="3">The sequence shown here is derived from an EMBL/GenBank/DDBJ whole genome shotgun (WGS) entry which is preliminary data.</text>
</comment>
<organism evidence="3 4">
    <name type="scientific">Hamiltosporidium magnivora</name>
    <dbReference type="NCBI Taxonomy" id="148818"/>
    <lineage>
        <taxon>Eukaryota</taxon>
        <taxon>Fungi</taxon>
        <taxon>Fungi incertae sedis</taxon>
        <taxon>Microsporidia</taxon>
        <taxon>Dubosqiidae</taxon>
        <taxon>Hamiltosporidium</taxon>
    </lineage>
</organism>
<feature type="compositionally biased region" description="Basic residues" evidence="1">
    <location>
        <begin position="196"/>
        <end position="209"/>
    </location>
</feature>
<dbReference type="Proteomes" id="UP000293045">
    <property type="component" value="Unassembled WGS sequence"/>
</dbReference>
<feature type="signal peptide" evidence="2">
    <location>
        <begin position="1"/>
        <end position="20"/>
    </location>
</feature>
<dbReference type="VEuPathDB" id="MicrosporidiaDB:CWI36_0058p0010"/>